<organism evidence="2">
    <name type="scientific">Solanum chacoense</name>
    <name type="common">Chaco potato</name>
    <dbReference type="NCBI Taxonomy" id="4108"/>
    <lineage>
        <taxon>Eukaryota</taxon>
        <taxon>Viridiplantae</taxon>
        <taxon>Streptophyta</taxon>
        <taxon>Embryophyta</taxon>
        <taxon>Tracheophyta</taxon>
        <taxon>Spermatophyta</taxon>
        <taxon>Magnoliopsida</taxon>
        <taxon>eudicotyledons</taxon>
        <taxon>Gunneridae</taxon>
        <taxon>Pentapetalae</taxon>
        <taxon>asterids</taxon>
        <taxon>lamiids</taxon>
        <taxon>Solanales</taxon>
        <taxon>Solanaceae</taxon>
        <taxon>Solanoideae</taxon>
        <taxon>Solaneae</taxon>
        <taxon>Solanum</taxon>
    </lineage>
</organism>
<dbReference type="EMBL" id="GEDG01029723">
    <property type="protein sequence ID" value="JAP12363.1"/>
    <property type="molecule type" value="Transcribed_RNA"/>
</dbReference>
<accession>A0A0V0GYT5</accession>
<sequence length="63" mass="7124">MQKTLQFKSSTENLKTKPNTLRSHNNVVPLPKAENPKTVDFTQAAQHRTQLSKLTHQRTGAIL</sequence>
<feature type="compositionally biased region" description="Polar residues" evidence="1">
    <location>
        <begin position="1"/>
        <end position="26"/>
    </location>
</feature>
<feature type="region of interest" description="Disordered" evidence="1">
    <location>
        <begin position="1"/>
        <end position="34"/>
    </location>
</feature>
<evidence type="ECO:0000313" key="2">
    <source>
        <dbReference type="EMBL" id="JAP12363.1"/>
    </source>
</evidence>
<proteinExistence type="predicted"/>
<evidence type="ECO:0000256" key="1">
    <source>
        <dbReference type="SAM" id="MobiDB-lite"/>
    </source>
</evidence>
<protein>
    <submittedName>
        <fullName evidence="2">Putative ovule protein</fullName>
    </submittedName>
</protein>
<name>A0A0V0GYT5_SOLCH</name>
<reference evidence="2" key="1">
    <citation type="submission" date="2015-12" db="EMBL/GenBank/DDBJ databases">
        <title>Gene expression during late stages of embryo sac development: a critical building block for successful pollen-pistil interactions.</title>
        <authorList>
            <person name="Liu Y."/>
            <person name="Joly V."/>
            <person name="Sabar M."/>
            <person name="Matton D.P."/>
        </authorList>
    </citation>
    <scope>NUCLEOTIDE SEQUENCE</scope>
</reference>
<feature type="non-terminal residue" evidence="2">
    <location>
        <position position="63"/>
    </location>
</feature>
<dbReference type="AlphaFoldDB" id="A0A0V0GYT5"/>